<evidence type="ECO:0000313" key="7">
    <source>
        <dbReference type="EMBL" id="CAD9373006.1"/>
    </source>
</evidence>
<dbReference type="InterPro" id="IPR036291">
    <property type="entry name" value="NAD(P)-bd_dom_sf"/>
</dbReference>
<name>A0A7S2AN96_9STRA</name>
<sequence length="139" mass="14834">MAAVLPAFESATQAIGYIFPFNEVRWGIIGVGDVCEKKAGPGLYKSVGSSLQAVMRRTKSKAEEFAQRHDVPAAYDSVDDLLGDTQVNAVYIASPVGNHLEHALAAAAAGKPTLLEKPIARCEDEAQRIVQAFAAARHL</sequence>
<reference evidence="7" key="1">
    <citation type="submission" date="2021-01" db="EMBL/GenBank/DDBJ databases">
        <authorList>
            <person name="Corre E."/>
            <person name="Pelletier E."/>
            <person name="Niang G."/>
            <person name="Scheremetjew M."/>
            <person name="Finn R."/>
            <person name="Kale V."/>
            <person name="Holt S."/>
            <person name="Cochrane G."/>
            <person name="Meng A."/>
            <person name="Brown T."/>
            <person name="Cohen L."/>
        </authorList>
    </citation>
    <scope>NUCLEOTIDE SEQUENCE</scope>
    <source>
        <strain evidence="7">CCMP1381</strain>
    </source>
</reference>
<proteinExistence type="inferred from homology"/>
<dbReference type="SUPFAM" id="SSF51735">
    <property type="entry name" value="NAD(P)-binding Rossmann-fold domains"/>
    <property type="match status" value="1"/>
</dbReference>
<dbReference type="Gene3D" id="3.40.50.720">
    <property type="entry name" value="NAD(P)-binding Rossmann-like Domain"/>
    <property type="match status" value="1"/>
</dbReference>
<accession>A0A7S2AN96</accession>
<dbReference type="PANTHER" id="PTHR22604">
    <property type="entry name" value="OXIDOREDUCTASES"/>
    <property type="match status" value="1"/>
</dbReference>
<dbReference type="EMBL" id="HBGS01003395">
    <property type="protein sequence ID" value="CAD9373006.1"/>
    <property type="molecule type" value="Transcribed_RNA"/>
</dbReference>
<protein>
    <recommendedName>
        <fullName evidence="3">D-xylose 1-dehydrogenase (NADP(+), D-xylono-1,5-lactone-forming)</fullName>
        <ecNumber evidence="3">1.1.1.179</ecNumber>
    </recommendedName>
    <alternativeName>
        <fullName evidence="4">D-xylose-NADP dehydrogenase</fullName>
    </alternativeName>
</protein>
<evidence type="ECO:0000256" key="2">
    <source>
        <dbReference type="ARBA" id="ARBA00023002"/>
    </source>
</evidence>
<keyword evidence="2" id="KW-0560">Oxidoreductase</keyword>
<dbReference type="GO" id="GO:0047837">
    <property type="term" value="F:D-xylose 1-dehydrogenase (NADP+) activity"/>
    <property type="evidence" value="ECO:0007669"/>
    <property type="project" value="UniProtKB-EC"/>
</dbReference>
<dbReference type="AlphaFoldDB" id="A0A7S2AN96"/>
<dbReference type="Pfam" id="PF01408">
    <property type="entry name" value="GFO_IDH_MocA"/>
    <property type="match status" value="1"/>
</dbReference>
<dbReference type="InterPro" id="IPR050984">
    <property type="entry name" value="Gfo/Idh/MocA_domain"/>
</dbReference>
<evidence type="ECO:0000259" key="6">
    <source>
        <dbReference type="Pfam" id="PF01408"/>
    </source>
</evidence>
<gene>
    <name evidence="7" type="ORF">DSPE1174_LOCUS1734</name>
</gene>
<dbReference type="EC" id="1.1.1.179" evidence="3"/>
<organism evidence="7">
    <name type="scientific">Octactis speculum</name>
    <dbReference type="NCBI Taxonomy" id="3111310"/>
    <lineage>
        <taxon>Eukaryota</taxon>
        <taxon>Sar</taxon>
        <taxon>Stramenopiles</taxon>
        <taxon>Ochrophyta</taxon>
        <taxon>Dictyochophyceae</taxon>
        <taxon>Dictyochales</taxon>
        <taxon>Dictyochaceae</taxon>
        <taxon>Octactis</taxon>
    </lineage>
</organism>
<dbReference type="PANTHER" id="PTHR22604:SF105">
    <property type="entry name" value="TRANS-1,2-DIHYDROBENZENE-1,2-DIOL DEHYDROGENASE"/>
    <property type="match status" value="1"/>
</dbReference>
<comment type="similarity">
    <text evidence="1">Belongs to the Gfo/Idh/MocA family.</text>
</comment>
<evidence type="ECO:0000256" key="3">
    <source>
        <dbReference type="ARBA" id="ARBA00038984"/>
    </source>
</evidence>
<feature type="domain" description="Gfo/Idh/MocA-like oxidoreductase N-terminal" evidence="6">
    <location>
        <begin position="24"/>
        <end position="135"/>
    </location>
</feature>
<evidence type="ECO:0000256" key="5">
    <source>
        <dbReference type="ARBA" id="ARBA00049233"/>
    </source>
</evidence>
<comment type="catalytic activity">
    <reaction evidence="5">
        <text>D-xylose + NADP(+) = D-xylono-1,5-lactone + NADPH + H(+)</text>
        <dbReference type="Rhea" id="RHEA:22000"/>
        <dbReference type="ChEBI" id="CHEBI:15378"/>
        <dbReference type="ChEBI" id="CHEBI:15867"/>
        <dbReference type="ChEBI" id="CHEBI:53455"/>
        <dbReference type="ChEBI" id="CHEBI:57783"/>
        <dbReference type="ChEBI" id="CHEBI:58349"/>
        <dbReference type="EC" id="1.1.1.179"/>
    </reaction>
</comment>
<evidence type="ECO:0000256" key="1">
    <source>
        <dbReference type="ARBA" id="ARBA00010928"/>
    </source>
</evidence>
<evidence type="ECO:0000256" key="4">
    <source>
        <dbReference type="ARBA" id="ARBA00042988"/>
    </source>
</evidence>
<dbReference type="GO" id="GO:0000166">
    <property type="term" value="F:nucleotide binding"/>
    <property type="evidence" value="ECO:0007669"/>
    <property type="project" value="InterPro"/>
</dbReference>
<dbReference type="InterPro" id="IPR000683">
    <property type="entry name" value="Gfo/Idh/MocA-like_OxRdtase_N"/>
</dbReference>